<evidence type="ECO:0000256" key="10">
    <source>
        <dbReference type="ARBA" id="ARBA00022884"/>
    </source>
</evidence>
<dbReference type="Gene3D" id="3.40.50.800">
    <property type="entry name" value="Anticodon-binding domain"/>
    <property type="match status" value="1"/>
</dbReference>
<dbReference type="EC" id="6.1.1.3" evidence="14"/>
<evidence type="ECO:0000256" key="9">
    <source>
        <dbReference type="ARBA" id="ARBA00022840"/>
    </source>
</evidence>
<comment type="subunit">
    <text evidence="14">Homodimer.</text>
</comment>
<dbReference type="PROSITE" id="PS50862">
    <property type="entry name" value="AA_TRNA_LIGASE_II"/>
    <property type="match status" value="1"/>
</dbReference>
<gene>
    <name evidence="14" type="primary">thrS</name>
    <name evidence="17" type="ORF">FOY51_08580</name>
</gene>
<comment type="subcellular location">
    <subcellularLocation>
        <location evidence="1 14">Cytoplasm</location>
    </subcellularLocation>
</comment>
<dbReference type="Pfam" id="PF00587">
    <property type="entry name" value="tRNA-synt_2b"/>
    <property type="match status" value="1"/>
</dbReference>
<dbReference type="Gene3D" id="3.30.54.20">
    <property type="match status" value="1"/>
</dbReference>
<evidence type="ECO:0000256" key="13">
    <source>
        <dbReference type="ARBA" id="ARBA00049515"/>
    </source>
</evidence>
<dbReference type="CDD" id="cd00860">
    <property type="entry name" value="ThrRS_anticodon"/>
    <property type="match status" value="1"/>
</dbReference>
<keyword evidence="11 14" id="KW-0648">Protein biosynthesis</keyword>
<dbReference type="GO" id="GO:0000049">
    <property type="term" value="F:tRNA binding"/>
    <property type="evidence" value="ECO:0007669"/>
    <property type="project" value="UniProtKB-KW"/>
</dbReference>
<keyword evidence="5 14" id="KW-0436">Ligase</keyword>
<dbReference type="InterPro" id="IPR012947">
    <property type="entry name" value="tRNA_SAD"/>
</dbReference>
<dbReference type="InterPro" id="IPR045864">
    <property type="entry name" value="aa-tRNA-synth_II/BPL/LPL"/>
</dbReference>
<dbReference type="InterPro" id="IPR018163">
    <property type="entry name" value="Thr/Ala-tRNA-synth_IIc_edit"/>
</dbReference>
<evidence type="ECO:0000256" key="1">
    <source>
        <dbReference type="ARBA" id="ARBA00004496"/>
    </source>
</evidence>
<evidence type="ECO:0000256" key="11">
    <source>
        <dbReference type="ARBA" id="ARBA00022917"/>
    </source>
</evidence>
<organism evidence="17 18">
    <name type="scientific">Antrihabitans cavernicola</name>
    <dbReference type="NCBI Taxonomy" id="2495913"/>
    <lineage>
        <taxon>Bacteria</taxon>
        <taxon>Bacillati</taxon>
        <taxon>Actinomycetota</taxon>
        <taxon>Actinomycetes</taxon>
        <taxon>Mycobacteriales</taxon>
        <taxon>Nocardiaceae</taxon>
        <taxon>Antrihabitans</taxon>
    </lineage>
</organism>
<dbReference type="Gene3D" id="3.30.980.10">
    <property type="entry name" value="Threonyl-trna Synthetase, Chain A, domain 2"/>
    <property type="match status" value="1"/>
</dbReference>
<dbReference type="InterPro" id="IPR006195">
    <property type="entry name" value="aa-tRNA-synth_II"/>
</dbReference>
<dbReference type="InterPro" id="IPR004095">
    <property type="entry name" value="TGS"/>
</dbReference>
<comment type="caution">
    <text evidence="14">Lacks conserved residue(s) required for the propagation of feature annotation.</text>
</comment>
<dbReference type="HAMAP" id="MF_00184">
    <property type="entry name" value="Thr_tRNA_synth"/>
    <property type="match status" value="1"/>
</dbReference>
<feature type="binding site" evidence="14">
    <location>
        <position position="543"/>
    </location>
    <ligand>
        <name>Zn(2+)</name>
        <dbReference type="ChEBI" id="CHEBI:29105"/>
        <note>catalytic</note>
    </ligand>
</feature>
<comment type="catalytic activity">
    <reaction evidence="13 14">
        <text>tRNA(Thr) + L-threonine + ATP = L-threonyl-tRNA(Thr) + AMP + diphosphate + H(+)</text>
        <dbReference type="Rhea" id="RHEA:24624"/>
        <dbReference type="Rhea" id="RHEA-COMP:9670"/>
        <dbReference type="Rhea" id="RHEA-COMP:9704"/>
        <dbReference type="ChEBI" id="CHEBI:15378"/>
        <dbReference type="ChEBI" id="CHEBI:30616"/>
        <dbReference type="ChEBI" id="CHEBI:33019"/>
        <dbReference type="ChEBI" id="CHEBI:57926"/>
        <dbReference type="ChEBI" id="CHEBI:78442"/>
        <dbReference type="ChEBI" id="CHEBI:78534"/>
        <dbReference type="ChEBI" id="CHEBI:456215"/>
        <dbReference type="EC" id="6.1.1.3"/>
    </reaction>
</comment>
<keyword evidence="8 14" id="KW-0862">Zinc</keyword>
<dbReference type="Proteomes" id="UP000322244">
    <property type="component" value="Unassembled WGS sequence"/>
</dbReference>
<dbReference type="Pfam" id="PF07973">
    <property type="entry name" value="tRNA_SAD"/>
    <property type="match status" value="1"/>
</dbReference>
<evidence type="ECO:0000313" key="18">
    <source>
        <dbReference type="Proteomes" id="UP000322244"/>
    </source>
</evidence>
<feature type="domain" description="TGS" evidence="16">
    <location>
        <begin position="1"/>
        <end position="64"/>
    </location>
</feature>
<evidence type="ECO:0000256" key="6">
    <source>
        <dbReference type="ARBA" id="ARBA00022723"/>
    </source>
</evidence>
<keyword evidence="9 14" id="KW-0067">ATP-binding</keyword>
<keyword evidence="10 14" id="KW-0694">RNA-binding</keyword>
<dbReference type="NCBIfam" id="TIGR00418">
    <property type="entry name" value="thrS"/>
    <property type="match status" value="1"/>
</dbReference>
<dbReference type="SMART" id="SM00863">
    <property type="entry name" value="tRNA_SAD"/>
    <property type="match status" value="1"/>
</dbReference>
<keyword evidence="4 14" id="KW-0820">tRNA-binding</keyword>
<dbReference type="GO" id="GO:0005524">
    <property type="term" value="F:ATP binding"/>
    <property type="evidence" value="ECO:0007669"/>
    <property type="project" value="UniProtKB-UniRule"/>
</dbReference>
<dbReference type="PANTHER" id="PTHR11451">
    <property type="entry name" value="THREONINE-TRNA LIGASE"/>
    <property type="match status" value="1"/>
</dbReference>
<dbReference type="PANTHER" id="PTHR11451:SF44">
    <property type="entry name" value="THREONINE--TRNA LIGASE, CHLOROPLASTIC_MITOCHONDRIAL 2"/>
    <property type="match status" value="1"/>
</dbReference>
<dbReference type="InterPro" id="IPR004154">
    <property type="entry name" value="Anticodon-bd"/>
</dbReference>
<dbReference type="GO" id="GO:0005737">
    <property type="term" value="C:cytoplasm"/>
    <property type="evidence" value="ECO:0007669"/>
    <property type="project" value="UniProtKB-SubCell"/>
</dbReference>
<evidence type="ECO:0000256" key="14">
    <source>
        <dbReference type="HAMAP-Rule" id="MF_00184"/>
    </source>
</evidence>
<keyword evidence="6 14" id="KW-0479">Metal-binding</keyword>
<dbReference type="FunFam" id="3.40.50.800:FF:000001">
    <property type="entry name" value="Threonine--tRNA ligase"/>
    <property type="match status" value="1"/>
</dbReference>
<evidence type="ECO:0000256" key="7">
    <source>
        <dbReference type="ARBA" id="ARBA00022741"/>
    </source>
</evidence>
<dbReference type="GO" id="GO:0006435">
    <property type="term" value="P:threonyl-tRNA aminoacylation"/>
    <property type="evidence" value="ECO:0007669"/>
    <property type="project" value="UniProtKB-UniRule"/>
</dbReference>
<name>A0A5A7SGW9_9NOCA</name>
<dbReference type="GO" id="GO:0046872">
    <property type="term" value="F:metal ion binding"/>
    <property type="evidence" value="ECO:0007669"/>
    <property type="project" value="UniProtKB-KW"/>
</dbReference>
<dbReference type="EMBL" id="VLNY01000003">
    <property type="protein sequence ID" value="KAA0023451.1"/>
    <property type="molecule type" value="Genomic_DNA"/>
</dbReference>
<dbReference type="GO" id="GO:0004829">
    <property type="term" value="F:threonine-tRNA ligase activity"/>
    <property type="evidence" value="ECO:0007669"/>
    <property type="project" value="UniProtKB-UniRule"/>
</dbReference>
<keyword evidence="3 14" id="KW-0963">Cytoplasm</keyword>
<sequence length="678" mass="75657">MSMPAPVPAGTVVVRAGTTAGAAVREADLPGKGPDAIVVVRNSDGELKDLSWIPDADTEVEPVAANTDGGRSVIRHSAAHVLAQAVQQEFPDAKLGIGPPIKDGFYYDFQVERPFTPEDLVKLESRMKKIVKGSQRFSRRVTDLESAQVELANEPFKLELITDKSGIDDPEVMEVGGNELTIYDNLDPRSGELVWKDLCRGPHIPTTKHIPAFKLTRSSAAYWRGDQSREDLQRIYGTAWESSEALEAHLELLAEAEKRDHRKLGAELDLFSFPDELGSGLPVFHPKGGIIRKELEDYSRQRHIEADYSFVNTPHITKGQLYETSGHLDWYADGMFPAMHVDQELNEDGTVRKPGQDYYLKPMNCPMHCLVVRSRGRSYRELPLRLFEFGSVYRYEKSGVIHGLTRVRGMTQDDAHIYCTREQMRDELASLLQFVLALLKDYGLDDFYLELSTKNEEKFVGSDDVWEEATETLREVATASGLNLVPDPGGAAFYGPKISVQVKDALGRTWQMSTIQLDFNTPARFELEYTASDGTKKQPVMIHRALFGSIERFFGVLTEHYAGAFPAWLSPVQVVGIPVAEPYVEHLQAVVKSLKQAGLRAEVDYSDDRMQKKIFNHTAQKVPFMLLAGERDVEAGAVSFRFRDGTQINGVPVADAVAKVTEWVARRENASPTAELLG</sequence>
<dbReference type="AlphaFoldDB" id="A0A5A7SGW9"/>
<evidence type="ECO:0000256" key="5">
    <source>
        <dbReference type="ARBA" id="ARBA00022598"/>
    </source>
</evidence>
<evidence type="ECO:0000256" key="3">
    <source>
        <dbReference type="ARBA" id="ARBA00022490"/>
    </source>
</evidence>
<dbReference type="PRINTS" id="PR01047">
    <property type="entry name" value="TRNASYNTHTHR"/>
</dbReference>
<dbReference type="SUPFAM" id="SSF55186">
    <property type="entry name" value="ThrRS/AlaRS common domain"/>
    <property type="match status" value="1"/>
</dbReference>
<feature type="domain" description="Aminoacyl-transfer RNA synthetases class-II family profile" evidence="15">
    <location>
        <begin position="291"/>
        <end position="566"/>
    </location>
</feature>
<keyword evidence="7 14" id="KW-0547">Nucleotide-binding</keyword>
<feature type="binding site" evidence="14">
    <location>
        <position position="365"/>
    </location>
    <ligand>
        <name>Zn(2+)</name>
        <dbReference type="ChEBI" id="CHEBI:29105"/>
        <note>catalytic</note>
    </ligand>
</feature>
<dbReference type="FunFam" id="3.30.980.10:FF:000005">
    <property type="entry name" value="Threonyl-tRNA synthetase, mitochondrial"/>
    <property type="match status" value="1"/>
</dbReference>
<evidence type="ECO:0000256" key="12">
    <source>
        <dbReference type="ARBA" id="ARBA00023146"/>
    </source>
</evidence>
<dbReference type="InterPro" id="IPR002314">
    <property type="entry name" value="aa-tRNA-synt_IIb"/>
</dbReference>
<comment type="cofactor">
    <cofactor evidence="14">
        <name>Zn(2+)</name>
        <dbReference type="ChEBI" id="CHEBI:29105"/>
    </cofactor>
    <text evidence="14">Binds 1 zinc ion per subunit.</text>
</comment>
<dbReference type="Pfam" id="PF03129">
    <property type="entry name" value="HGTP_anticodon"/>
    <property type="match status" value="1"/>
</dbReference>
<dbReference type="FunFam" id="3.30.930.10:FF:000019">
    <property type="entry name" value="Threonine--tRNA ligase"/>
    <property type="match status" value="1"/>
</dbReference>
<dbReference type="InterPro" id="IPR047246">
    <property type="entry name" value="ThrRS_anticodon"/>
</dbReference>
<comment type="caution">
    <text evidence="17">The sequence shown here is derived from an EMBL/GenBank/DDBJ whole genome shotgun (WGS) entry which is preliminary data.</text>
</comment>
<keyword evidence="12 14" id="KW-0030">Aminoacyl-tRNA synthetase</keyword>
<evidence type="ECO:0000313" key="17">
    <source>
        <dbReference type="EMBL" id="KAA0023451.1"/>
    </source>
</evidence>
<accession>A0A5A7SGW9</accession>
<evidence type="ECO:0000256" key="8">
    <source>
        <dbReference type="ARBA" id="ARBA00022833"/>
    </source>
</evidence>
<evidence type="ECO:0000259" key="15">
    <source>
        <dbReference type="PROSITE" id="PS50862"/>
    </source>
</evidence>
<proteinExistence type="inferred from homology"/>
<dbReference type="InterPro" id="IPR033728">
    <property type="entry name" value="ThrRS_core"/>
</dbReference>
<dbReference type="InterPro" id="IPR036621">
    <property type="entry name" value="Anticodon-bd_dom_sf"/>
</dbReference>
<keyword evidence="18" id="KW-1185">Reference proteome</keyword>
<feature type="binding site" evidence="14">
    <location>
        <position position="416"/>
    </location>
    <ligand>
        <name>Zn(2+)</name>
        <dbReference type="ChEBI" id="CHEBI:29105"/>
        <note>catalytic</note>
    </ligand>
</feature>
<dbReference type="CDD" id="cd00771">
    <property type="entry name" value="ThrRS_core"/>
    <property type="match status" value="1"/>
</dbReference>
<dbReference type="Gene3D" id="3.30.930.10">
    <property type="entry name" value="Bira Bifunctional Protein, Domain 2"/>
    <property type="match status" value="1"/>
</dbReference>
<dbReference type="OrthoDB" id="9802304at2"/>
<evidence type="ECO:0000259" key="16">
    <source>
        <dbReference type="PROSITE" id="PS51880"/>
    </source>
</evidence>
<dbReference type="SUPFAM" id="SSF55681">
    <property type="entry name" value="Class II aaRS and biotin synthetases"/>
    <property type="match status" value="1"/>
</dbReference>
<protein>
    <recommendedName>
        <fullName evidence="14">Threonine--tRNA ligase</fullName>
        <ecNumber evidence="14">6.1.1.3</ecNumber>
    </recommendedName>
    <alternativeName>
        <fullName evidence="14">Threonyl-tRNA synthetase</fullName>
        <shortName evidence="14">ThrRS</shortName>
    </alternativeName>
</protein>
<dbReference type="InterPro" id="IPR002320">
    <property type="entry name" value="Thr-tRNA-ligase_IIa"/>
</dbReference>
<dbReference type="FunFam" id="3.30.54.20:FF:000003">
    <property type="entry name" value="Threonine--tRNA ligase"/>
    <property type="match status" value="1"/>
</dbReference>
<reference evidence="17 18" key="1">
    <citation type="submission" date="2019-07" db="EMBL/GenBank/DDBJ databases">
        <title>Rhodococcus cavernicolus sp. nov., isolated from a cave.</title>
        <authorList>
            <person name="Lee S.D."/>
        </authorList>
    </citation>
    <scope>NUCLEOTIDE SEQUENCE [LARGE SCALE GENOMIC DNA]</scope>
    <source>
        <strain evidence="17 18">C1-24</strain>
    </source>
</reference>
<evidence type="ECO:0000256" key="2">
    <source>
        <dbReference type="ARBA" id="ARBA00008226"/>
    </source>
</evidence>
<evidence type="ECO:0000256" key="4">
    <source>
        <dbReference type="ARBA" id="ARBA00022555"/>
    </source>
</evidence>
<dbReference type="SUPFAM" id="SSF52954">
    <property type="entry name" value="Class II aaRS ABD-related"/>
    <property type="match status" value="1"/>
</dbReference>
<comment type="similarity">
    <text evidence="2 14">Belongs to the class-II aminoacyl-tRNA synthetase family.</text>
</comment>
<dbReference type="PROSITE" id="PS51880">
    <property type="entry name" value="TGS"/>
    <property type="match status" value="1"/>
</dbReference>